<reference evidence="2" key="1">
    <citation type="submission" date="2021-05" db="EMBL/GenBank/DDBJ databases">
        <authorList>
            <person name="Pietrasiak N."/>
            <person name="Ward R."/>
            <person name="Stajich J.E."/>
            <person name="Kurbessoian T."/>
        </authorList>
    </citation>
    <scope>NUCLEOTIDE SEQUENCE</scope>
    <source>
        <strain evidence="2">CPER-KK1</strain>
    </source>
</reference>
<comment type="caution">
    <text evidence="2">The sequence shown here is derived from an EMBL/GenBank/DDBJ whole genome shotgun (WGS) entry which is preliminary data.</text>
</comment>
<evidence type="ECO:0000313" key="2">
    <source>
        <dbReference type="EMBL" id="MBW4548962.1"/>
    </source>
</evidence>
<name>A0A951PS62_9CYAN</name>
<accession>A0A951PS62</accession>
<feature type="transmembrane region" description="Helical" evidence="1">
    <location>
        <begin position="6"/>
        <end position="23"/>
    </location>
</feature>
<evidence type="ECO:0000313" key="3">
    <source>
        <dbReference type="Proteomes" id="UP000753908"/>
    </source>
</evidence>
<reference evidence="2" key="2">
    <citation type="journal article" date="2022" name="Microbiol. Resour. Announc.">
        <title>Metagenome Sequencing to Explore Phylogenomics of Terrestrial Cyanobacteria.</title>
        <authorList>
            <person name="Ward R.D."/>
            <person name="Stajich J.E."/>
            <person name="Johansen J.R."/>
            <person name="Huntemann M."/>
            <person name="Clum A."/>
            <person name="Foster B."/>
            <person name="Foster B."/>
            <person name="Roux S."/>
            <person name="Palaniappan K."/>
            <person name="Varghese N."/>
            <person name="Mukherjee S."/>
            <person name="Reddy T.B.K."/>
            <person name="Daum C."/>
            <person name="Copeland A."/>
            <person name="Chen I.A."/>
            <person name="Ivanova N.N."/>
            <person name="Kyrpides N.C."/>
            <person name="Shapiro N."/>
            <person name="Eloe-Fadrosh E.A."/>
            <person name="Pietrasiak N."/>
        </authorList>
    </citation>
    <scope>NUCLEOTIDE SEQUENCE</scope>
    <source>
        <strain evidence="2">CPER-KK1</strain>
    </source>
</reference>
<feature type="transmembrane region" description="Helical" evidence="1">
    <location>
        <begin position="30"/>
        <end position="49"/>
    </location>
</feature>
<evidence type="ECO:0000256" key="1">
    <source>
        <dbReference type="SAM" id="Phobius"/>
    </source>
</evidence>
<gene>
    <name evidence="2" type="ORF">KME25_31845</name>
</gene>
<keyword evidence="1" id="KW-1133">Transmembrane helix</keyword>
<sequence length="122" mass="13576">MWVVNVILIFSAIAVLGWLLWNYRQQLTNAFGVLVSGCESLIFATGFILVEAVKAAVIASVVGGIFGLIFFVAKAPHSTTKAAAISIATLVFALLVLKAMWENFNNLRWSIRHEIRNRSRRR</sequence>
<keyword evidence="1" id="KW-0812">Transmembrane</keyword>
<proteinExistence type="predicted"/>
<dbReference type="Proteomes" id="UP000753908">
    <property type="component" value="Unassembled WGS sequence"/>
</dbReference>
<dbReference type="EMBL" id="JAHHIF010000078">
    <property type="protein sequence ID" value="MBW4548962.1"/>
    <property type="molecule type" value="Genomic_DNA"/>
</dbReference>
<dbReference type="AlphaFoldDB" id="A0A951PS62"/>
<keyword evidence="1" id="KW-0472">Membrane</keyword>
<feature type="transmembrane region" description="Helical" evidence="1">
    <location>
        <begin position="82"/>
        <end position="101"/>
    </location>
</feature>
<protein>
    <submittedName>
        <fullName evidence="2">Uncharacterized protein</fullName>
    </submittedName>
</protein>
<organism evidence="2 3">
    <name type="scientific">Symplocastrum torsivum CPER-KK1</name>
    <dbReference type="NCBI Taxonomy" id="450513"/>
    <lineage>
        <taxon>Bacteria</taxon>
        <taxon>Bacillati</taxon>
        <taxon>Cyanobacteriota</taxon>
        <taxon>Cyanophyceae</taxon>
        <taxon>Oscillatoriophycideae</taxon>
        <taxon>Oscillatoriales</taxon>
        <taxon>Microcoleaceae</taxon>
        <taxon>Symplocastrum</taxon>
    </lineage>
</organism>
<feature type="transmembrane region" description="Helical" evidence="1">
    <location>
        <begin position="55"/>
        <end position="73"/>
    </location>
</feature>